<dbReference type="InterPro" id="IPR050879">
    <property type="entry name" value="Acyltransferase_3"/>
</dbReference>
<gene>
    <name evidence="4" type="ORF">MSAR_29520</name>
</gene>
<evidence type="ECO:0000313" key="4">
    <source>
        <dbReference type="EMBL" id="BBY59816.1"/>
    </source>
</evidence>
<protein>
    <recommendedName>
        <fullName evidence="3">Acyltransferase 3 domain-containing protein</fullName>
    </recommendedName>
</protein>
<dbReference type="InterPro" id="IPR002656">
    <property type="entry name" value="Acyl_transf_3_dom"/>
</dbReference>
<organism evidence="4 5">
    <name type="scientific">Mycolicibacterium sarraceniae</name>
    <dbReference type="NCBI Taxonomy" id="1534348"/>
    <lineage>
        <taxon>Bacteria</taxon>
        <taxon>Bacillati</taxon>
        <taxon>Actinomycetota</taxon>
        <taxon>Actinomycetes</taxon>
        <taxon>Mycobacteriales</taxon>
        <taxon>Mycobacteriaceae</taxon>
        <taxon>Mycolicibacterium</taxon>
    </lineage>
</organism>
<sequence length="276" mass="29869">MTQADSVRPPQEVPNRGSERSPFRPDIEGLRAIAVVAVVLFHAQVPGLAGGFVGVDVFFVISGFLITGVLWREANSSGTVGLRRFYGARARRLLPASAAVGVVTMIASSVLLPAIQARPAIVDGIASALYVSDYWFTVQNTSYFNHGQAPSPFLHYWSLGVEEQFYLVWPALIIATAWLIRLVRRRTRTQATSLARPYLIVLALVAVMSLRTVTGGHLPGSRRGLLLAAHPRVAVGSRWTGGPHCIPLAPVACPHFGGRRLDWAGPGRAGLHLVER</sequence>
<evidence type="ECO:0000256" key="2">
    <source>
        <dbReference type="SAM" id="Phobius"/>
    </source>
</evidence>
<evidence type="ECO:0000313" key="5">
    <source>
        <dbReference type="Proteomes" id="UP000466445"/>
    </source>
</evidence>
<keyword evidence="2" id="KW-1133">Transmembrane helix</keyword>
<keyword evidence="5" id="KW-1185">Reference proteome</keyword>
<feature type="transmembrane region" description="Helical" evidence="2">
    <location>
        <begin position="51"/>
        <end position="72"/>
    </location>
</feature>
<feature type="transmembrane region" description="Helical" evidence="2">
    <location>
        <begin position="195"/>
        <end position="213"/>
    </location>
</feature>
<dbReference type="AlphaFoldDB" id="A0A7I7SVE7"/>
<dbReference type="GO" id="GO:0016020">
    <property type="term" value="C:membrane"/>
    <property type="evidence" value="ECO:0007669"/>
    <property type="project" value="TreeGrafter"/>
</dbReference>
<feature type="transmembrane region" description="Helical" evidence="2">
    <location>
        <begin position="93"/>
        <end position="115"/>
    </location>
</feature>
<feature type="domain" description="Acyltransferase 3" evidence="3">
    <location>
        <begin position="26"/>
        <end position="204"/>
    </location>
</feature>
<dbReference type="PANTHER" id="PTHR23028">
    <property type="entry name" value="ACETYLTRANSFERASE"/>
    <property type="match status" value="1"/>
</dbReference>
<dbReference type="Pfam" id="PF01757">
    <property type="entry name" value="Acyl_transf_3"/>
    <property type="match status" value="1"/>
</dbReference>
<dbReference type="KEGG" id="msar:MSAR_29520"/>
<dbReference type="GO" id="GO:0009103">
    <property type="term" value="P:lipopolysaccharide biosynthetic process"/>
    <property type="evidence" value="ECO:0007669"/>
    <property type="project" value="TreeGrafter"/>
</dbReference>
<name>A0A7I7SVE7_9MYCO</name>
<dbReference type="PANTHER" id="PTHR23028:SF53">
    <property type="entry name" value="ACYL_TRANSF_3 DOMAIN-CONTAINING PROTEIN"/>
    <property type="match status" value="1"/>
</dbReference>
<evidence type="ECO:0000259" key="3">
    <source>
        <dbReference type="Pfam" id="PF01757"/>
    </source>
</evidence>
<dbReference type="GO" id="GO:0016747">
    <property type="term" value="F:acyltransferase activity, transferring groups other than amino-acyl groups"/>
    <property type="evidence" value="ECO:0007669"/>
    <property type="project" value="InterPro"/>
</dbReference>
<dbReference type="EMBL" id="AP022595">
    <property type="protein sequence ID" value="BBY59816.1"/>
    <property type="molecule type" value="Genomic_DNA"/>
</dbReference>
<keyword evidence="2" id="KW-0812">Transmembrane</keyword>
<feature type="region of interest" description="Disordered" evidence="1">
    <location>
        <begin position="1"/>
        <end position="23"/>
    </location>
</feature>
<keyword evidence="2" id="KW-0472">Membrane</keyword>
<accession>A0A7I7SVE7</accession>
<evidence type="ECO:0000256" key="1">
    <source>
        <dbReference type="SAM" id="MobiDB-lite"/>
    </source>
</evidence>
<proteinExistence type="predicted"/>
<reference evidence="4 5" key="1">
    <citation type="journal article" date="2019" name="Emerg. Microbes Infect.">
        <title>Comprehensive subspecies identification of 175 nontuberculous mycobacteria species based on 7547 genomic profiles.</title>
        <authorList>
            <person name="Matsumoto Y."/>
            <person name="Kinjo T."/>
            <person name="Motooka D."/>
            <person name="Nabeya D."/>
            <person name="Jung N."/>
            <person name="Uechi K."/>
            <person name="Horii T."/>
            <person name="Iida T."/>
            <person name="Fujita J."/>
            <person name="Nakamura S."/>
        </authorList>
    </citation>
    <scope>NUCLEOTIDE SEQUENCE [LARGE SCALE GENOMIC DNA]</scope>
    <source>
        <strain evidence="4 5">JCM 30395</strain>
    </source>
</reference>
<dbReference type="Proteomes" id="UP000466445">
    <property type="component" value="Chromosome"/>
</dbReference>
<feature type="transmembrane region" description="Helical" evidence="2">
    <location>
        <begin position="165"/>
        <end position="183"/>
    </location>
</feature>